<keyword evidence="13" id="KW-0675">Receptor</keyword>
<dbReference type="InterPro" id="IPR039426">
    <property type="entry name" value="TonB-dep_rcpt-like"/>
</dbReference>
<evidence type="ECO:0000256" key="4">
    <source>
        <dbReference type="ARBA" id="ARBA00022692"/>
    </source>
</evidence>
<dbReference type="Pfam" id="PF07715">
    <property type="entry name" value="Plug"/>
    <property type="match status" value="1"/>
</dbReference>
<sequence length="1074" mass="115720">MKKTSLLVQGSALTLALFSAMPAMAQDAAPADEVASAAEESAIVVTGSRIRQPNLESANPIAVVTGAEIFQTGGISVGDLLNELPQLRSTFSQQNSTRFLGTRGLNLLDLRGLGTQRTLVLVNGRRHVGSDVLSNGVSVDTNTIPSDLIERIDIVTGGASAVYGSDAIAGVVNFILKDDFEGVQARGQSGISRYGDAGNQFVSLTAGKNFADGRGNVAVNLEYARSSDFYASGRPYLDTNDAFLIVEADPAGSPNGAAGGFDRYYYRDIRSTTISLGGMVAAYPNPTAAPCGRGGGTAFTCAFLFQPDGSLVEQTGDRAGLGPTGPFIGGNGMTGREGKLIALSPQLERYSANLIAHFEVSPAFVPFLEAKYVRSEAIGSQSGPFFSQGATLGDVGGRERIRLDNPYITAQARQLLTDTFLASTVNPNTGAAIGPTRNADGDIIRTAAENLALQRAAITAGTFRFSLRRNWTDFGTRDEQITRETYRAVIGARGDFNDDWNYEIFANYGEHKEKNLIKGNVNIQRYLLGVDTTTDASGNIVCRSSLDRNATLSYLYGDQLLGTDPDTGQPVPTRDPRLAADIDACVPINPFGEGSVTDAARNYVLVDSLATGKITQLNIGGFVAGDTSEFFNLPGGPVAFSLGAEYRRETLDYDLDDLTQEGYAFYNAIPSFDSPAFEVKEVYGEIQLPMLRDTPFFQELTLRANGRISDYKGGAGTTYTYGGEIMWKPIEDIGFRGTYARAVRAPNLADLYSAQGQNFAPGFGDPCSAVNLATGSANRVANCQAAGAPAGYDFRYSSSLEILSGGNTDLKSEKSDSYTVGVLLQPRFIPGLSFSADYYTITVNDVITAPSAQQIANACYDLPDLNNQFCSLFERAGPGGGPRGEVEFQILEGSLIQTSQNYAKLKARGIDAQLDYRYSDGDWTFTFGGLYTRVLQRDEFLNPANPDFKNRILGELADPKNQVNVNLSAKYKSVTLGYQFRWIDKMYLNTYEDFNELNGLPPQNLDYAPVQKYPSVAYVDLRAQVDISEAFNFYAGVDNVFNRKPPFGLTGVGAGSGIYDNRGQYLYAGIVAKF</sequence>
<organism evidence="13 14">
    <name type="scientific">Sphingopyxis fribergensis</name>
    <dbReference type="NCBI Taxonomy" id="1515612"/>
    <lineage>
        <taxon>Bacteria</taxon>
        <taxon>Pseudomonadati</taxon>
        <taxon>Pseudomonadota</taxon>
        <taxon>Alphaproteobacteria</taxon>
        <taxon>Sphingomonadales</taxon>
        <taxon>Sphingomonadaceae</taxon>
        <taxon>Sphingopyxis</taxon>
    </lineage>
</organism>
<evidence type="ECO:0000256" key="9">
    <source>
        <dbReference type="RuleBase" id="RU003357"/>
    </source>
</evidence>
<keyword evidence="3 8" id="KW-1134">Transmembrane beta strand</keyword>
<dbReference type="Pfam" id="PF00593">
    <property type="entry name" value="TonB_dep_Rec_b-barrel"/>
    <property type="match status" value="1"/>
</dbReference>
<dbReference type="Proteomes" id="UP000030907">
    <property type="component" value="Chromosome"/>
</dbReference>
<protein>
    <submittedName>
        <fullName evidence="13">TonB-dependent receptor</fullName>
    </submittedName>
</protein>
<dbReference type="RefSeq" id="WP_039573982.1">
    <property type="nucleotide sequence ID" value="NZ_CP009122.1"/>
</dbReference>
<gene>
    <name evidence="13" type="ORF">SKP52_08885</name>
</gene>
<evidence type="ECO:0000259" key="12">
    <source>
        <dbReference type="Pfam" id="PF07715"/>
    </source>
</evidence>
<keyword evidence="6 8" id="KW-0472">Membrane</keyword>
<keyword evidence="5 9" id="KW-0798">TonB box</keyword>
<evidence type="ECO:0000259" key="11">
    <source>
        <dbReference type="Pfam" id="PF00593"/>
    </source>
</evidence>
<name>A0A0A7PFH0_9SPHN</name>
<dbReference type="HOGENOM" id="CLU_010745_0_0_5"/>
<feature type="chain" id="PRO_5002031765" evidence="10">
    <location>
        <begin position="26"/>
        <end position="1074"/>
    </location>
</feature>
<evidence type="ECO:0000256" key="2">
    <source>
        <dbReference type="ARBA" id="ARBA00022448"/>
    </source>
</evidence>
<dbReference type="PANTHER" id="PTHR47234:SF2">
    <property type="entry name" value="TONB-DEPENDENT RECEPTOR"/>
    <property type="match status" value="1"/>
</dbReference>
<evidence type="ECO:0000256" key="7">
    <source>
        <dbReference type="ARBA" id="ARBA00023237"/>
    </source>
</evidence>
<dbReference type="InterPro" id="IPR037066">
    <property type="entry name" value="Plug_dom_sf"/>
</dbReference>
<dbReference type="EMBL" id="CP009122">
    <property type="protein sequence ID" value="AJA08689.1"/>
    <property type="molecule type" value="Genomic_DNA"/>
</dbReference>
<evidence type="ECO:0000256" key="1">
    <source>
        <dbReference type="ARBA" id="ARBA00004571"/>
    </source>
</evidence>
<dbReference type="PANTHER" id="PTHR47234">
    <property type="match status" value="1"/>
</dbReference>
<evidence type="ECO:0000313" key="14">
    <source>
        <dbReference type="Proteomes" id="UP000030907"/>
    </source>
</evidence>
<feature type="domain" description="TonB-dependent receptor plug" evidence="12">
    <location>
        <begin position="55"/>
        <end position="171"/>
    </location>
</feature>
<dbReference type="InterPro" id="IPR012910">
    <property type="entry name" value="Plug_dom"/>
</dbReference>
<evidence type="ECO:0000256" key="10">
    <source>
        <dbReference type="SAM" id="SignalP"/>
    </source>
</evidence>
<evidence type="ECO:0000256" key="8">
    <source>
        <dbReference type="PROSITE-ProRule" id="PRU01360"/>
    </source>
</evidence>
<comment type="similarity">
    <text evidence="8 9">Belongs to the TonB-dependent receptor family.</text>
</comment>
<dbReference type="OrthoDB" id="7051241at2"/>
<feature type="domain" description="TonB-dependent receptor-like beta-barrel" evidence="11">
    <location>
        <begin position="489"/>
        <end position="1040"/>
    </location>
</feature>
<proteinExistence type="inferred from homology"/>
<evidence type="ECO:0000256" key="6">
    <source>
        <dbReference type="ARBA" id="ARBA00023136"/>
    </source>
</evidence>
<dbReference type="KEGG" id="sphk:SKP52_08885"/>
<dbReference type="Gene3D" id="2.40.170.20">
    <property type="entry name" value="TonB-dependent receptor, beta-barrel domain"/>
    <property type="match status" value="1"/>
</dbReference>
<dbReference type="InterPro" id="IPR000531">
    <property type="entry name" value="Beta-barrel_TonB"/>
</dbReference>
<evidence type="ECO:0000256" key="3">
    <source>
        <dbReference type="ARBA" id="ARBA00022452"/>
    </source>
</evidence>
<evidence type="ECO:0000256" key="5">
    <source>
        <dbReference type="ARBA" id="ARBA00023077"/>
    </source>
</evidence>
<accession>A0A0A7PFH0</accession>
<comment type="subcellular location">
    <subcellularLocation>
        <location evidence="1 8">Cell outer membrane</location>
        <topology evidence="1 8">Multi-pass membrane protein</topology>
    </subcellularLocation>
</comment>
<evidence type="ECO:0000313" key="13">
    <source>
        <dbReference type="EMBL" id="AJA08689.1"/>
    </source>
</evidence>
<dbReference type="SUPFAM" id="SSF56935">
    <property type="entry name" value="Porins"/>
    <property type="match status" value="1"/>
</dbReference>
<dbReference type="Gene3D" id="2.170.130.10">
    <property type="entry name" value="TonB-dependent receptor, plug domain"/>
    <property type="match status" value="1"/>
</dbReference>
<dbReference type="STRING" id="1515612.SKP52_08885"/>
<keyword evidence="4 8" id="KW-0812">Transmembrane</keyword>
<reference evidence="13 14" key="1">
    <citation type="journal article" date="2015" name="Int. J. Syst. Evol. Microbiol.">
        <title>Description of Sphingopyxis fribergensis sp. nov. - a soil bacterium with the ability to degrade styrene and phenylacetic acid.</title>
        <authorList>
            <person name="Oelschlagel M."/>
            <person name="Ruckert C."/>
            <person name="Kalinowski J."/>
            <person name="Schmidt G."/>
            <person name="Schlomann M."/>
            <person name="Tischler D."/>
        </authorList>
    </citation>
    <scope>NUCLEOTIDE SEQUENCE [LARGE SCALE GENOMIC DNA]</scope>
    <source>
        <strain evidence="13 14">Kp5.2</strain>
    </source>
</reference>
<keyword evidence="14" id="KW-1185">Reference proteome</keyword>
<dbReference type="AlphaFoldDB" id="A0A0A7PFH0"/>
<dbReference type="InterPro" id="IPR036942">
    <property type="entry name" value="Beta-barrel_TonB_sf"/>
</dbReference>
<dbReference type="PROSITE" id="PS52016">
    <property type="entry name" value="TONB_DEPENDENT_REC_3"/>
    <property type="match status" value="1"/>
</dbReference>
<feature type="signal peptide" evidence="10">
    <location>
        <begin position="1"/>
        <end position="25"/>
    </location>
</feature>
<keyword evidence="10" id="KW-0732">Signal</keyword>
<dbReference type="GO" id="GO:0009279">
    <property type="term" value="C:cell outer membrane"/>
    <property type="evidence" value="ECO:0007669"/>
    <property type="project" value="UniProtKB-SubCell"/>
</dbReference>
<keyword evidence="2 8" id="KW-0813">Transport</keyword>
<keyword evidence="7 8" id="KW-0998">Cell outer membrane</keyword>